<dbReference type="STRING" id="1915309.AXG55_10575"/>
<evidence type="ECO:0000313" key="3">
    <source>
        <dbReference type="EMBL" id="APJ04325.1"/>
    </source>
</evidence>
<evidence type="ECO:0000259" key="2">
    <source>
        <dbReference type="SMART" id="SM00953"/>
    </source>
</evidence>
<dbReference type="KEGG" id="saqi:AXG55_10575"/>
<dbReference type="EMBL" id="CP017834">
    <property type="protein sequence ID" value="APJ04325.1"/>
    <property type="molecule type" value="Genomic_DNA"/>
</dbReference>
<dbReference type="InterPro" id="IPR014914">
    <property type="entry name" value="RES_dom"/>
</dbReference>
<dbReference type="OrthoDB" id="9795903at2"/>
<proteinExistence type="predicted"/>
<feature type="region of interest" description="Disordered" evidence="1">
    <location>
        <begin position="238"/>
        <end position="260"/>
    </location>
</feature>
<evidence type="ECO:0000256" key="1">
    <source>
        <dbReference type="SAM" id="MobiDB-lite"/>
    </source>
</evidence>
<dbReference type="RefSeq" id="WP_148698082.1">
    <property type="nucleotide sequence ID" value="NZ_CP017834.1"/>
</dbReference>
<dbReference type="SMART" id="SM00953">
    <property type="entry name" value="RES"/>
    <property type="match status" value="1"/>
</dbReference>
<sequence length="260" mass="30390">MSEILDGIFDLKMEFEGTAYRNIYTIYQSQDLFDDLCTDSDQIAVLQKYENITSGVLHESHQKHRLFDYSKLHTSSLTGAFDPPYTFGRFGDGNGYGVWYSAMEEKTSIYEAFYHQWQLAKEQFKNNPKTNLITIDRKMFSCELKSNYVLDFRSQFALYDNLTSNKYDFCNELGKRAREMGVQMMIVPSARNIGGLCSPVFLPEVIKNERAVYFLKFYFHKSGKAEIERISNKKESFHFPPNWGTDEPIQTQKEEQNNFN</sequence>
<dbReference type="AlphaFoldDB" id="A0A1L4D291"/>
<evidence type="ECO:0000313" key="4">
    <source>
        <dbReference type="Proteomes" id="UP000184731"/>
    </source>
</evidence>
<accession>A0A1L4D291</accession>
<dbReference type="Pfam" id="PF08808">
    <property type="entry name" value="RES"/>
    <property type="match status" value="1"/>
</dbReference>
<feature type="domain" description="RES" evidence="2">
    <location>
        <begin position="76"/>
        <end position="212"/>
    </location>
</feature>
<organism evidence="3 4">
    <name type="scientific">Silvanigrella aquatica</name>
    <dbReference type="NCBI Taxonomy" id="1915309"/>
    <lineage>
        <taxon>Bacteria</taxon>
        <taxon>Pseudomonadati</taxon>
        <taxon>Bdellovibrionota</taxon>
        <taxon>Oligoflexia</taxon>
        <taxon>Silvanigrellales</taxon>
        <taxon>Silvanigrellaceae</taxon>
        <taxon>Silvanigrella</taxon>
    </lineage>
</organism>
<protein>
    <recommendedName>
        <fullName evidence="2">RES domain-containing protein</fullName>
    </recommendedName>
</protein>
<keyword evidence="4" id="KW-1185">Reference proteome</keyword>
<reference evidence="3 4" key="1">
    <citation type="submission" date="2016-10" db="EMBL/GenBank/DDBJ databases">
        <title>Silvanigrella aquatica sp. nov., isolated from a freshwater lake located in the Black Forest, Germany, description of Silvanigrellaceae fam. nov., Silvanigrellales ord. nov., reclassification of the order Bdellovibrionales in the class Oligoflexia, reclassification of the families Bacteriovoracaceae and Halobacteriovoraceae in the new order Bacteriovoracales ord. nov., and reclassification of the family Pseudobacteriovoracaceae in the order Oligoflexiales.</title>
        <authorList>
            <person name="Hahn M.W."/>
            <person name="Schmidt J."/>
            <person name="Koll U."/>
            <person name="Rohde M."/>
            <person name="Verbag S."/>
            <person name="Pitt A."/>
            <person name="Nakai R."/>
            <person name="Naganuma T."/>
            <person name="Lang E."/>
        </authorList>
    </citation>
    <scope>NUCLEOTIDE SEQUENCE [LARGE SCALE GENOMIC DNA]</scope>
    <source>
        <strain evidence="3 4">MWH-Nonnen-W8red</strain>
    </source>
</reference>
<dbReference type="Proteomes" id="UP000184731">
    <property type="component" value="Chromosome"/>
</dbReference>
<name>A0A1L4D291_9BACT</name>
<gene>
    <name evidence="3" type="ORF">AXG55_10575</name>
</gene>